<proteinExistence type="predicted"/>
<name>A0A7X3C4E4_9LACO</name>
<gene>
    <name evidence="3" type="ORF">GM612_11765</name>
</gene>
<feature type="compositionally biased region" description="Polar residues" evidence="1">
    <location>
        <begin position="1"/>
        <end position="11"/>
    </location>
</feature>
<keyword evidence="2" id="KW-1133">Transmembrane helix</keyword>
<keyword evidence="4" id="KW-1185">Reference proteome</keyword>
<comment type="caution">
    <text evidence="3">The sequence shown here is derived from an EMBL/GenBank/DDBJ whole genome shotgun (WGS) entry which is preliminary data.</text>
</comment>
<dbReference type="RefSeq" id="WP_155432553.1">
    <property type="nucleotide sequence ID" value="NZ_WNJO01000024.1"/>
</dbReference>
<dbReference type="AlphaFoldDB" id="A0A7X3C4E4"/>
<keyword evidence="2" id="KW-0812">Transmembrane</keyword>
<dbReference type="EMBL" id="WNJO01000024">
    <property type="protein sequence ID" value="MTV83294.1"/>
    <property type="molecule type" value="Genomic_DNA"/>
</dbReference>
<accession>A0A7X3C4E4</accession>
<evidence type="ECO:0000313" key="3">
    <source>
        <dbReference type="EMBL" id="MTV83294.1"/>
    </source>
</evidence>
<feature type="transmembrane region" description="Helical" evidence="2">
    <location>
        <begin position="26"/>
        <end position="50"/>
    </location>
</feature>
<protein>
    <submittedName>
        <fullName evidence="3">Uncharacterized protein</fullName>
    </submittedName>
</protein>
<keyword evidence="2" id="KW-0472">Membrane</keyword>
<dbReference type="Proteomes" id="UP000466388">
    <property type="component" value="Unassembled WGS sequence"/>
</dbReference>
<feature type="region of interest" description="Disordered" evidence="1">
    <location>
        <begin position="1"/>
        <end position="21"/>
    </location>
</feature>
<evidence type="ECO:0000256" key="2">
    <source>
        <dbReference type="SAM" id="Phobius"/>
    </source>
</evidence>
<reference evidence="3 4" key="1">
    <citation type="submission" date="2019-11" db="EMBL/GenBank/DDBJ databases">
        <title>Lactobacillus sp. nov. CRM56-3, isolated from fermented tea leaves.</title>
        <authorList>
            <person name="Phuengjayaem S."/>
            <person name="Tanasupawat S."/>
        </authorList>
    </citation>
    <scope>NUCLEOTIDE SEQUENCE [LARGE SCALE GENOMIC DNA]</scope>
    <source>
        <strain evidence="3 4">CRM56-3</strain>
    </source>
</reference>
<organism evidence="3 4">
    <name type="scientific">Secundilactobacillus folii</name>
    <dbReference type="NCBI Taxonomy" id="2678357"/>
    <lineage>
        <taxon>Bacteria</taxon>
        <taxon>Bacillati</taxon>
        <taxon>Bacillota</taxon>
        <taxon>Bacilli</taxon>
        <taxon>Lactobacillales</taxon>
        <taxon>Lactobacillaceae</taxon>
        <taxon>Secundilactobacillus</taxon>
    </lineage>
</organism>
<evidence type="ECO:0000256" key="1">
    <source>
        <dbReference type="SAM" id="MobiDB-lite"/>
    </source>
</evidence>
<sequence>MINSYTSNKNMTMAAKQTAPRNTNKVASTISAIVMTIVVLGSLVLGVAAANNDAGSVAQSLTQVTAVNARGNNK</sequence>
<evidence type="ECO:0000313" key="4">
    <source>
        <dbReference type="Proteomes" id="UP000466388"/>
    </source>
</evidence>